<dbReference type="SUPFAM" id="SSF47413">
    <property type="entry name" value="lambda repressor-like DNA-binding domains"/>
    <property type="match status" value="1"/>
</dbReference>
<name>A0A4R2MTL3_9BURK</name>
<protein>
    <recommendedName>
        <fullName evidence="1">HTH cro/C1-type domain-containing protein</fullName>
    </recommendedName>
</protein>
<proteinExistence type="predicted"/>
<sequence>MDNMLSIEFDSPDAVRSAIGQRAKAARLVLGWTRKTLAARSGVAESTIKRFELTGHIGTAALVQIAMALGVLDSFGALFAPRAIQTIAQATASPRQRGSL</sequence>
<dbReference type="Proteomes" id="UP000295182">
    <property type="component" value="Unassembled WGS sequence"/>
</dbReference>
<accession>A0A4R2MTL3</accession>
<dbReference type="GO" id="GO:0003677">
    <property type="term" value="F:DNA binding"/>
    <property type="evidence" value="ECO:0007669"/>
    <property type="project" value="InterPro"/>
</dbReference>
<dbReference type="InterPro" id="IPR001387">
    <property type="entry name" value="Cro/C1-type_HTH"/>
</dbReference>
<feature type="domain" description="HTH cro/C1-type" evidence="1">
    <location>
        <begin position="24"/>
        <end position="75"/>
    </location>
</feature>
<comment type="caution">
    <text evidence="2">The sequence shown here is derived from an EMBL/GenBank/DDBJ whole genome shotgun (WGS) entry which is preliminary data.</text>
</comment>
<dbReference type="Gene3D" id="1.10.260.40">
    <property type="entry name" value="lambda repressor-like DNA-binding domains"/>
    <property type="match status" value="1"/>
</dbReference>
<dbReference type="CDD" id="cd00093">
    <property type="entry name" value="HTH_XRE"/>
    <property type="match status" value="1"/>
</dbReference>
<evidence type="ECO:0000259" key="1">
    <source>
        <dbReference type="PROSITE" id="PS50943"/>
    </source>
</evidence>
<dbReference type="PROSITE" id="PS50943">
    <property type="entry name" value="HTH_CROC1"/>
    <property type="match status" value="1"/>
</dbReference>
<keyword evidence="3" id="KW-1185">Reference proteome</keyword>
<reference evidence="2 3" key="1">
    <citation type="submission" date="2019-03" db="EMBL/GenBank/DDBJ databases">
        <title>Genomic Encyclopedia of Type Strains, Phase IV (KMG-IV): sequencing the most valuable type-strain genomes for metagenomic binning, comparative biology and taxonomic classification.</title>
        <authorList>
            <person name="Goeker M."/>
        </authorList>
    </citation>
    <scope>NUCLEOTIDE SEQUENCE [LARGE SCALE GENOMIC DNA]</scope>
    <source>
        <strain evidence="2 3">DSM 1837</strain>
    </source>
</reference>
<evidence type="ECO:0000313" key="2">
    <source>
        <dbReference type="EMBL" id="TCP11774.1"/>
    </source>
</evidence>
<gene>
    <name evidence="2" type="ORF">EV674_14119</name>
</gene>
<dbReference type="InterPro" id="IPR010982">
    <property type="entry name" value="Lambda_DNA-bd_dom_sf"/>
</dbReference>
<organism evidence="2 3">
    <name type="scientific">Simplicispira metamorpha</name>
    <dbReference type="NCBI Taxonomy" id="80881"/>
    <lineage>
        <taxon>Bacteria</taxon>
        <taxon>Pseudomonadati</taxon>
        <taxon>Pseudomonadota</taxon>
        <taxon>Betaproteobacteria</taxon>
        <taxon>Burkholderiales</taxon>
        <taxon>Comamonadaceae</taxon>
        <taxon>Simplicispira</taxon>
    </lineage>
</organism>
<evidence type="ECO:0000313" key="3">
    <source>
        <dbReference type="Proteomes" id="UP000295182"/>
    </source>
</evidence>
<dbReference type="EMBL" id="SLXH01000041">
    <property type="protein sequence ID" value="TCP11774.1"/>
    <property type="molecule type" value="Genomic_DNA"/>
</dbReference>
<dbReference type="AlphaFoldDB" id="A0A4R2MTL3"/>